<evidence type="ECO:0000256" key="3">
    <source>
        <dbReference type="ARBA" id="ARBA00022691"/>
    </source>
</evidence>
<dbReference type="EMBL" id="CZBE01000053">
    <property type="protein sequence ID" value="CUQ26231.1"/>
    <property type="molecule type" value="Genomic_DNA"/>
</dbReference>
<dbReference type="PANTHER" id="PTHR12829">
    <property type="entry name" value="N6-ADENOSINE-METHYLTRANSFERASE"/>
    <property type="match status" value="1"/>
</dbReference>
<sequence>MTIGNYSIIYADPPWQYQRSKVQGAAENHYPTMGIDELCALPVADLAAPDSALFLWATFPQLPEALRLIEAWGFRYKSVAFVWLKKNKKADSWFYGLGFWTRGNAEICLLATRGHPKRQAANIHQFIISPIEAHSKKPDEAREKIVALMGDLPRVELFARQSPPGWEVWGNEVKSTIPDFGLMGPPQNQRFCGERRNNGADGLRDKVSRGSQAEFVTTSPEVKGAGKEADPCPM</sequence>
<dbReference type="PROSITE" id="PS51143">
    <property type="entry name" value="MT_A70"/>
    <property type="match status" value="1"/>
</dbReference>
<feature type="compositionally biased region" description="Basic and acidic residues" evidence="5">
    <location>
        <begin position="192"/>
        <end position="208"/>
    </location>
</feature>
<evidence type="ECO:0000256" key="4">
    <source>
        <dbReference type="PROSITE-ProRule" id="PRU00489"/>
    </source>
</evidence>
<dbReference type="GO" id="GO:0032259">
    <property type="term" value="P:methylation"/>
    <property type="evidence" value="ECO:0007669"/>
    <property type="project" value="UniProtKB-KW"/>
</dbReference>
<feature type="compositionally biased region" description="Polar residues" evidence="5">
    <location>
        <begin position="209"/>
        <end position="220"/>
    </location>
</feature>
<dbReference type="PANTHER" id="PTHR12829:SF7">
    <property type="entry name" value="N6-ADENOSINE-METHYLTRANSFERASE CATALYTIC SUBUNIT"/>
    <property type="match status" value="1"/>
</dbReference>
<evidence type="ECO:0000313" key="6">
    <source>
        <dbReference type="EMBL" id="CUQ26231.1"/>
    </source>
</evidence>
<evidence type="ECO:0000256" key="1">
    <source>
        <dbReference type="ARBA" id="ARBA00022603"/>
    </source>
</evidence>
<dbReference type="InterPro" id="IPR029063">
    <property type="entry name" value="SAM-dependent_MTases_sf"/>
</dbReference>
<comment type="similarity">
    <text evidence="4">Belongs to the MT-A70-like family.</text>
</comment>
<gene>
    <name evidence="6" type="ORF">ERS852551_03752</name>
</gene>
<dbReference type="SUPFAM" id="SSF53335">
    <property type="entry name" value="S-adenosyl-L-methionine-dependent methyltransferases"/>
    <property type="match status" value="1"/>
</dbReference>
<evidence type="ECO:0000256" key="5">
    <source>
        <dbReference type="SAM" id="MobiDB-lite"/>
    </source>
</evidence>
<proteinExistence type="inferred from homology"/>
<dbReference type="GO" id="GO:0008168">
    <property type="term" value="F:methyltransferase activity"/>
    <property type="evidence" value="ECO:0007669"/>
    <property type="project" value="UniProtKB-KW"/>
</dbReference>
<dbReference type="Pfam" id="PF05063">
    <property type="entry name" value="MT-A70"/>
    <property type="match status" value="1"/>
</dbReference>
<evidence type="ECO:0000313" key="7">
    <source>
        <dbReference type="Proteomes" id="UP000095765"/>
    </source>
</evidence>
<dbReference type="Proteomes" id="UP000095765">
    <property type="component" value="Unassembled WGS sequence"/>
</dbReference>
<dbReference type="AlphaFoldDB" id="A0A174UZ99"/>
<reference evidence="6 7" key="1">
    <citation type="submission" date="2015-09" db="EMBL/GenBank/DDBJ databases">
        <authorList>
            <consortium name="Pathogen Informatics"/>
        </authorList>
    </citation>
    <scope>NUCLEOTIDE SEQUENCE [LARGE SCALE GENOMIC DNA]</scope>
    <source>
        <strain evidence="6 7">2789STDY5834939</strain>
    </source>
</reference>
<feature type="region of interest" description="Disordered" evidence="5">
    <location>
        <begin position="184"/>
        <end position="234"/>
    </location>
</feature>
<evidence type="ECO:0000256" key="2">
    <source>
        <dbReference type="ARBA" id="ARBA00022679"/>
    </source>
</evidence>
<accession>A0A174UZ99</accession>
<organism evidence="6 7">
    <name type="scientific">Anaerotruncus colihominis</name>
    <dbReference type="NCBI Taxonomy" id="169435"/>
    <lineage>
        <taxon>Bacteria</taxon>
        <taxon>Bacillati</taxon>
        <taxon>Bacillota</taxon>
        <taxon>Clostridia</taxon>
        <taxon>Eubacteriales</taxon>
        <taxon>Oscillospiraceae</taxon>
        <taxon>Anaerotruncus</taxon>
    </lineage>
</organism>
<protein>
    <submittedName>
        <fullName evidence="6">Transcriptional activator, adenine-specific DNA methyltransferase</fullName>
    </submittedName>
</protein>
<dbReference type="InterPro" id="IPR007757">
    <property type="entry name" value="MT-A70-like"/>
</dbReference>
<name>A0A174UZ99_9FIRM</name>
<keyword evidence="2 6" id="KW-0808">Transferase</keyword>
<keyword evidence="3" id="KW-0949">S-adenosyl-L-methionine</keyword>
<keyword evidence="1 6" id="KW-0489">Methyltransferase</keyword>
<feature type="compositionally biased region" description="Basic and acidic residues" evidence="5">
    <location>
        <begin position="224"/>
        <end position="234"/>
    </location>
</feature>